<protein>
    <submittedName>
        <fullName evidence="2">AT hook domain-containing protein</fullName>
    </submittedName>
</protein>
<comment type="caution">
    <text evidence="2">The sequence shown here is derived from an EMBL/GenBank/DDBJ whole genome shotgun (WGS) entry which is preliminary data.</text>
</comment>
<gene>
    <name evidence="2" type="ORF">DWY25_12760</name>
</gene>
<sequence length="232" mass="26933">MKGPGINDYLRILQQKKQEAHDRGEKWIEISSKELHQEVSPEHATMPTCCQAIYKLLYQGDDILQRPKGQTGFGSHLRVRYYVDNLTDREVMFPPKKRGRPAKSEEQKRRDRMMKSSRNTEDLRRILAAWLNERGWQTTEFPNKIQAEKDGITWIIEVQGTHRGRRQPLPAKINSILKDISEDTASSIRYSVAFNDSSVYRKQWSEIPKVVKNKLNVSVILADKSGNIQEVK</sequence>
<proteinExistence type="predicted"/>
<dbReference type="Proteomes" id="UP000284178">
    <property type="component" value="Unassembled WGS sequence"/>
</dbReference>
<dbReference type="AlphaFoldDB" id="A0A412FUM6"/>
<feature type="region of interest" description="Disordered" evidence="1">
    <location>
        <begin position="93"/>
        <end position="119"/>
    </location>
</feature>
<evidence type="ECO:0000313" key="2">
    <source>
        <dbReference type="EMBL" id="RGR71877.1"/>
    </source>
</evidence>
<keyword evidence="3" id="KW-1185">Reference proteome</keyword>
<dbReference type="RefSeq" id="WP_006058333.1">
    <property type="nucleotide sequence ID" value="NZ_CABJCV010000017.1"/>
</dbReference>
<dbReference type="GeneID" id="83016266"/>
<organism evidence="2 3">
    <name type="scientific">Holdemania filiformis</name>
    <dbReference type="NCBI Taxonomy" id="61171"/>
    <lineage>
        <taxon>Bacteria</taxon>
        <taxon>Bacillati</taxon>
        <taxon>Bacillota</taxon>
        <taxon>Erysipelotrichia</taxon>
        <taxon>Erysipelotrichales</taxon>
        <taxon>Erysipelotrichaceae</taxon>
        <taxon>Holdemania</taxon>
    </lineage>
</organism>
<name>A0A412FUM6_9FIRM</name>
<accession>A0A412FUM6</accession>
<reference evidence="2 3" key="1">
    <citation type="submission" date="2018-08" db="EMBL/GenBank/DDBJ databases">
        <title>A genome reference for cultivated species of the human gut microbiota.</title>
        <authorList>
            <person name="Zou Y."/>
            <person name="Xue W."/>
            <person name="Luo G."/>
        </authorList>
    </citation>
    <scope>NUCLEOTIDE SEQUENCE [LARGE SCALE GENOMIC DNA]</scope>
    <source>
        <strain evidence="2 3">AF24-29</strain>
    </source>
</reference>
<dbReference type="EMBL" id="QRUP01000017">
    <property type="protein sequence ID" value="RGR71877.1"/>
    <property type="molecule type" value="Genomic_DNA"/>
</dbReference>
<evidence type="ECO:0000256" key="1">
    <source>
        <dbReference type="SAM" id="MobiDB-lite"/>
    </source>
</evidence>
<evidence type="ECO:0000313" key="3">
    <source>
        <dbReference type="Proteomes" id="UP000284178"/>
    </source>
</evidence>